<evidence type="ECO:0000313" key="1">
    <source>
        <dbReference type="EMBL" id="MPY37818.1"/>
    </source>
</evidence>
<protein>
    <submittedName>
        <fullName evidence="1">Uncharacterized protein</fullName>
    </submittedName>
</protein>
<comment type="caution">
    <text evidence="1">The sequence shown here is derived from an EMBL/GenBank/DDBJ whole genome shotgun (WGS) entry which is preliminary data.</text>
</comment>
<organism evidence="1 2">
    <name type="scientific">Streptomyces adustus</name>
    <dbReference type="NCBI Taxonomy" id="1609272"/>
    <lineage>
        <taxon>Bacteria</taxon>
        <taxon>Bacillati</taxon>
        <taxon>Actinomycetota</taxon>
        <taxon>Actinomycetes</taxon>
        <taxon>Kitasatosporales</taxon>
        <taxon>Streptomycetaceae</taxon>
        <taxon>Streptomyces</taxon>
    </lineage>
</organism>
<reference evidence="1 2" key="1">
    <citation type="submission" date="2019-07" db="EMBL/GenBank/DDBJ databases">
        <title>New species of Amycolatopsis and Streptomyces.</title>
        <authorList>
            <person name="Duangmal K."/>
            <person name="Teo W.F.A."/>
            <person name="Lipun K."/>
        </authorList>
    </citation>
    <scope>NUCLEOTIDE SEQUENCE [LARGE SCALE GENOMIC DNA]</scope>
    <source>
        <strain evidence="1 2">NBRC 109810</strain>
    </source>
</reference>
<dbReference type="EMBL" id="VJZD01000369">
    <property type="protein sequence ID" value="MPY37818.1"/>
    <property type="molecule type" value="Genomic_DNA"/>
</dbReference>
<name>A0A5N8VUU5_9ACTN</name>
<evidence type="ECO:0000313" key="2">
    <source>
        <dbReference type="Proteomes" id="UP000325849"/>
    </source>
</evidence>
<dbReference type="AlphaFoldDB" id="A0A5N8VUU5"/>
<keyword evidence="2" id="KW-1185">Reference proteome</keyword>
<dbReference type="RefSeq" id="WP_152895375.1">
    <property type="nucleotide sequence ID" value="NZ_VJZD01000369.1"/>
</dbReference>
<proteinExistence type="predicted"/>
<dbReference type="Proteomes" id="UP000325849">
    <property type="component" value="Unassembled WGS sequence"/>
</dbReference>
<accession>A0A5N8VUU5</accession>
<gene>
    <name evidence="1" type="ORF">FNH09_43405</name>
</gene>
<feature type="non-terminal residue" evidence="1">
    <location>
        <position position="71"/>
    </location>
</feature>
<sequence>MATWQRVRRTKSRPGARARTVLPRWRPGARPWGRAKREAAPPAIPIQVNALQAMCRQVFGFRLAMIALATP</sequence>